<feature type="region of interest" description="Disordered" evidence="1">
    <location>
        <begin position="1"/>
        <end position="22"/>
    </location>
</feature>
<evidence type="ECO:0000256" key="1">
    <source>
        <dbReference type="SAM" id="MobiDB-lite"/>
    </source>
</evidence>
<organism evidence="2 3">
    <name type="scientific">Fomitopsis schrenkii</name>
    <name type="common">Brown rot fungus</name>
    <dbReference type="NCBI Taxonomy" id="2126942"/>
    <lineage>
        <taxon>Eukaryota</taxon>
        <taxon>Fungi</taxon>
        <taxon>Dikarya</taxon>
        <taxon>Basidiomycota</taxon>
        <taxon>Agaricomycotina</taxon>
        <taxon>Agaricomycetes</taxon>
        <taxon>Polyporales</taxon>
        <taxon>Fomitopsis</taxon>
    </lineage>
</organism>
<name>S8FL13_FOMSC</name>
<keyword evidence="3" id="KW-1185">Reference proteome</keyword>
<evidence type="ECO:0000313" key="3">
    <source>
        <dbReference type="Proteomes" id="UP000015241"/>
    </source>
</evidence>
<dbReference type="HOGENOM" id="CLU_2922650_0_0_1"/>
<dbReference type="EMBL" id="KE504160">
    <property type="protein sequence ID" value="EPS99004.1"/>
    <property type="molecule type" value="Genomic_DNA"/>
</dbReference>
<evidence type="ECO:0000313" key="2">
    <source>
        <dbReference type="EMBL" id="EPS99004.1"/>
    </source>
</evidence>
<proteinExistence type="predicted"/>
<dbReference type="AlphaFoldDB" id="S8FL13"/>
<protein>
    <submittedName>
        <fullName evidence="2">Uncharacterized protein</fullName>
    </submittedName>
</protein>
<accession>S8FL13</accession>
<sequence length="61" mass="6472">MLPKALVASAGAARSQPAPAPPCEARSIWRRCTHPASYTHSASLMCAHPISGQASEALRFR</sequence>
<dbReference type="InParanoid" id="S8FL13"/>
<reference evidence="2 3" key="1">
    <citation type="journal article" date="2012" name="Science">
        <title>The Paleozoic origin of enzymatic lignin decomposition reconstructed from 31 fungal genomes.</title>
        <authorList>
            <person name="Floudas D."/>
            <person name="Binder M."/>
            <person name="Riley R."/>
            <person name="Barry K."/>
            <person name="Blanchette R.A."/>
            <person name="Henrissat B."/>
            <person name="Martinez A.T."/>
            <person name="Otillar R."/>
            <person name="Spatafora J.W."/>
            <person name="Yadav J.S."/>
            <person name="Aerts A."/>
            <person name="Benoit I."/>
            <person name="Boyd A."/>
            <person name="Carlson A."/>
            <person name="Copeland A."/>
            <person name="Coutinho P.M."/>
            <person name="de Vries R.P."/>
            <person name="Ferreira P."/>
            <person name="Findley K."/>
            <person name="Foster B."/>
            <person name="Gaskell J."/>
            <person name="Glotzer D."/>
            <person name="Gorecki P."/>
            <person name="Heitman J."/>
            <person name="Hesse C."/>
            <person name="Hori C."/>
            <person name="Igarashi K."/>
            <person name="Jurgens J.A."/>
            <person name="Kallen N."/>
            <person name="Kersten P."/>
            <person name="Kohler A."/>
            <person name="Kuees U."/>
            <person name="Kumar T.K.A."/>
            <person name="Kuo A."/>
            <person name="LaButti K."/>
            <person name="Larrondo L.F."/>
            <person name="Lindquist E."/>
            <person name="Ling A."/>
            <person name="Lombard V."/>
            <person name="Lucas S."/>
            <person name="Lundell T."/>
            <person name="Martin R."/>
            <person name="McLaughlin D.J."/>
            <person name="Morgenstern I."/>
            <person name="Morin E."/>
            <person name="Murat C."/>
            <person name="Nagy L.G."/>
            <person name="Nolan M."/>
            <person name="Ohm R.A."/>
            <person name="Patyshakuliyeva A."/>
            <person name="Rokas A."/>
            <person name="Ruiz-Duenas F.J."/>
            <person name="Sabat G."/>
            <person name="Salamov A."/>
            <person name="Samejima M."/>
            <person name="Schmutz J."/>
            <person name="Slot J.C."/>
            <person name="St John F."/>
            <person name="Stenlid J."/>
            <person name="Sun H."/>
            <person name="Sun S."/>
            <person name="Syed K."/>
            <person name="Tsang A."/>
            <person name="Wiebenga A."/>
            <person name="Young D."/>
            <person name="Pisabarro A."/>
            <person name="Eastwood D.C."/>
            <person name="Martin F."/>
            <person name="Cullen D."/>
            <person name="Grigoriev I.V."/>
            <person name="Hibbett D.S."/>
        </authorList>
    </citation>
    <scope>NUCLEOTIDE SEQUENCE</scope>
    <source>
        <strain evidence="3">FP-58527</strain>
    </source>
</reference>
<dbReference type="Proteomes" id="UP000015241">
    <property type="component" value="Unassembled WGS sequence"/>
</dbReference>
<gene>
    <name evidence="2" type="ORF">FOMPIDRAFT_1024401</name>
</gene>